<sequence>MPEKGSLWNILEKYWDYEKMDWVSVAKELSGEDKEFVKRALFGEEKMSDDWAKNFVCLFGYVYKVEECPYKKLMKVDGETIEQRRFQRWVNCLLINKKDWVSDEEVLEEIFNEVRREDVDWKYVKALWRNLSSRIREEKENGVGIV</sequence>
<gene>
    <name evidence="1" type="ORF">ENV41_00770</name>
</gene>
<dbReference type="EMBL" id="DTGG01000024">
    <property type="protein sequence ID" value="HFZ08654.1"/>
    <property type="molecule type" value="Genomic_DNA"/>
</dbReference>
<reference evidence="1" key="1">
    <citation type="journal article" date="2020" name="mSystems">
        <title>Genome- and Community-Level Interaction Insights into Carbon Utilization and Element Cycling Functions of Hydrothermarchaeota in Hydrothermal Sediment.</title>
        <authorList>
            <person name="Zhou Z."/>
            <person name="Liu Y."/>
            <person name="Xu W."/>
            <person name="Pan J."/>
            <person name="Luo Z.H."/>
            <person name="Li M."/>
        </authorList>
    </citation>
    <scope>NUCLEOTIDE SEQUENCE [LARGE SCALE GENOMIC DNA]</scope>
    <source>
        <strain evidence="1">SpSt-757</strain>
    </source>
</reference>
<organism evidence="1">
    <name type="scientific">candidate division CPR3 bacterium</name>
    <dbReference type="NCBI Taxonomy" id="2268181"/>
    <lineage>
        <taxon>Bacteria</taxon>
        <taxon>Bacteria division CPR3</taxon>
    </lineage>
</organism>
<evidence type="ECO:0000313" key="1">
    <source>
        <dbReference type="EMBL" id="HFZ08654.1"/>
    </source>
</evidence>
<protein>
    <submittedName>
        <fullName evidence="1">Uncharacterized protein</fullName>
    </submittedName>
</protein>
<comment type="caution">
    <text evidence="1">The sequence shown here is derived from an EMBL/GenBank/DDBJ whole genome shotgun (WGS) entry which is preliminary data.</text>
</comment>
<dbReference type="AlphaFoldDB" id="A0A7V3N473"/>
<proteinExistence type="predicted"/>
<accession>A0A7V3N473</accession>
<name>A0A7V3N473_UNCC3</name>